<name>A0ABP9A211_9FLAO</name>
<keyword evidence="5" id="KW-1185">Reference proteome</keyword>
<dbReference type="NCBIfam" id="TIGR04183">
    <property type="entry name" value="Por_Secre_tail"/>
    <property type="match status" value="1"/>
</dbReference>
<evidence type="ECO:0000313" key="4">
    <source>
        <dbReference type="EMBL" id="GAA4772378.1"/>
    </source>
</evidence>
<protein>
    <submittedName>
        <fullName evidence="4">T9SS type A sorting domain-containing protein</fullName>
    </submittedName>
</protein>
<organism evidence="4 5">
    <name type="scientific">Flavobacterium hankyongi</name>
    <dbReference type="NCBI Taxonomy" id="1176532"/>
    <lineage>
        <taxon>Bacteria</taxon>
        <taxon>Pseudomonadati</taxon>
        <taxon>Bacteroidota</taxon>
        <taxon>Flavobacteriia</taxon>
        <taxon>Flavobacteriales</taxon>
        <taxon>Flavobacteriaceae</taxon>
        <taxon>Flavobacterium</taxon>
    </lineage>
</organism>
<dbReference type="Proteomes" id="UP001500141">
    <property type="component" value="Unassembled WGS sequence"/>
</dbReference>
<dbReference type="RefSeq" id="WP_264544705.1">
    <property type="nucleotide sequence ID" value="NZ_BAABIP010000018.1"/>
</dbReference>
<reference evidence="5" key="1">
    <citation type="journal article" date="2019" name="Int. J. Syst. Evol. Microbiol.">
        <title>The Global Catalogue of Microorganisms (GCM) 10K type strain sequencing project: providing services to taxonomists for standard genome sequencing and annotation.</title>
        <authorList>
            <consortium name="The Broad Institute Genomics Platform"/>
            <consortium name="The Broad Institute Genome Sequencing Center for Infectious Disease"/>
            <person name="Wu L."/>
            <person name="Ma J."/>
        </authorList>
    </citation>
    <scope>NUCLEOTIDE SEQUENCE [LARGE SCALE GENOMIC DNA]</scope>
    <source>
        <strain evidence="5">JCM 18198</strain>
    </source>
</reference>
<evidence type="ECO:0000256" key="1">
    <source>
        <dbReference type="ARBA" id="ARBA00022729"/>
    </source>
</evidence>
<evidence type="ECO:0000313" key="5">
    <source>
        <dbReference type="Proteomes" id="UP001500141"/>
    </source>
</evidence>
<sequence length="250" mass="27277">MKKITILLLFLYFNMFGQTYTTGTMSFFGNYTGKIDVNTVTNIVTVTLVGPNTNWLSIGFDATSMDDTGRDVVIFDGSNITDRSFNGIGVVPPTDTQNWTLSSNNVSAGVRTVVMTRPRVATEGTDYTFPTSAQAINIIFAQRVGSTTIGYHGGGNCGTIVANLTLGNDEFDKNSLKIYPNPSKDFLIIDFPGIVERGEVKIYDTLGKVVVIKDVTLLDNKIQTSFLKAGTYTVVLRTEYGNATQTLLIE</sequence>
<dbReference type="Pfam" id="PF18962">
    <property type="entry name" value="Por_Secre_tail"/>
    <property type="match status" value="1"/>
</dbReference>
<proteinExistence type="predicted"/>
<feature type="chain" id="PRO_5047044207" evidence="2">
    <location>
        <begin position="18"/>
        <end position="250"/>
    </location>
</feature>
<accession>A0ABP9A211</accession>
<dbReference type="EMBL" id="BAABIP010000018">
    <property type="protein sequence ID" value="GAA4772378.1"/>
    <property type="molecule type" value="Genomic_DNA"/>
</dbReference>
<evidence type="ECO:0000256" key="2">
    <source>
        <dbReference type="SAM" id="SignalP"/>
    </source>
</evidence>
<dbReference type="InterPro" id="IPR026444">
    <property type="entry name" value="Secre_tail"/>
</dbReference>
<comment type="caution">
    <text evidence="4">The sequence shown here is derived from an EMBL/GenBank/DDBJ whole genome shotgun (WGS) entry which is preliminary data.</text>
</comment>
<gene>
    <name evidence="4" type="ORF">GCM10023230_23520</name>
</gene>
<dbReference type="CDD" id="cd09631">
    <property type="entry name" value="DOMON_DOH"/>
    <property type="match status" value="1"/>
</dbReference>
<keyword evidence="1 2" id="KW-0732">Signal</keyword>
<dbReference type="InterPro" id="IPR045266">
    <property type="entry name" value="DOH_DOMON"/>
</dbReference>
<feature type="signal peptide" evidence="2">
    <location>
        <begin position="1"/>
        <end position="17"/>
    </location>
</feature>
<evidence type="ECO:0000259" key="3">
    <source>
        <dbReference type="Pfam" id="PF18962"/>
    </source>
</evidence>
<feature type="domain" description="Secretion system C-terminal sorting" evidence="3">
    <location>
        <begin position="178"/>
        <end position="249"/>
    </location>
</feature>